<accession>E9G4K1</accession>
<evidence type="ECO:0000256" key="2">
    <source>
        <dbReference type="SAM" id="Phobius"/>
    </source>
</evidence>
<feature type="transmembrane region" description="Helical" evidence="2">
    <location>
        <begin position="921"/>
        <end position="940"/>
    </location>
</feature>
<dbReference type="HOGENOM" id="CLU_311982_0_0_1"/>
<dbReference type="EMBL" id="GL732532">
    <property type="protein sequence ID" value="EFX85546.1"/>
    <property type="molecule type" value="Genomic_DNA"/>
</dbReference>
<reference evidence="4 5" key="1">
    <citation type="journal article" date="2011" name="Science">
        <title>The ecoresponsive genome of Daphnia pulex.</title>
        <authorList>
            <person name="Colbourne J.K."/>
            <person name="Pfrender M.E."/>
            <person name="Gilbert D."/>
            <person name="Thomas W.K."/>
            <person name="Tucker A."/>
            <person name="Oakley T.H."/>
            <person name="Tokishita S."/>
            <person name="Aerts A."/>
            <person name="Arnold G.J."/>
            <person name="Basu M.K."/>
            <person name="Bauer D.J."/>
            <person name="Caceres C.E."/>
            <person name="Carmel L."/>
            <person name="Casola C."/>
            <person name="Choi J.H."/>
            <person name="Detter J.C."/>
            <person name="Dong Q."/>
            <person name="Dusheyko S."/>
            <person name="Eads B.D."/>
            <person name="Frohlich T."/>
            <person name="Geiler-Samerotte K.A."/>
            <person name="Gerlach D."/>
            <person name="Hatcher P."/>
            <person name="Jogdeo S."/>
            <person name="Krijgsveld J."/>
            <person name="Kriventseva E.V."/>
            <person name="Kultz D."/>
            <person name="Laforsch C."/>
            <person name="Lindquist E."/>
            <person name="Lopez J."/>
            <person name="Manak J.R."/>
            <person name="Muller J."/>
            <person name="Pangilinan J."/>
            <person name="Patwardhan R.P."/>
            <person name="Pitluck S."/>
            <person name="Pritham E.J."/>
            <person name="Rechtsteiner A."/>
            <person name="Rho M."/>
            <person name="Rogozin I.B."/>
            <person name="Sakarya O."/>
            <person name="Salamov A."/>
            <person name="Schaack S."/>
            <person name="Shapiro H."/>
            <person name="Shiga Y."/>
            <person name="Skalitzky C."/>
            <person name="Smith Z."/>
            <person name="Souvorov A."/>
            <person name="Sung W."/>
            <person name="Tang Z."/>
            <person name="Tsuchiya D."/>
            <person name="Tu H."/>
            <person name="Vos H."/>
            <person name="Wang M."/>
            <person name="Wolf Y.I."/>
            <person name="Yamagata H."/>
            <person name="Yamada T."/>
            <person name="Ye Y."/>
            <person name="Shaw J.R."/>
            <person name="Andrews J."/>
            <person name="Crease T.J."/>
            <person name="Tang H."/>
            <person name="Lucas S.M."/>
            <person name="Robertson H.M."/>
            <person name="Bork P."/>
            <person name="Koonin E.V."/>
            <person name="Zdobnov E.M."/>
            <person name="Grigoriev I.V."/>
            <person name="Lynch M."/>
            <person name="Boore J.L."/>
        </authorList>
    </citation>
    <scope>NUCLEOTIDE SEQUENCE [LARGE SCALE GENOMIC DNA]</scope>
</reference>
<sequence length="941" mass="102451">MRTFSHIMLVGAVVLLSHFKGSDSFTLDRNVVDADDSLEATTDSLETSTDSRLDNSLEHINQTSTEDNSLEAKKVKRNVQPAVAVVGDYDYYYQDSIESTTVDNVSLEDILEAELMAQQPQTTVAPNLIQVATTPDDDLYDDLVNSTEDLLDSPNDTSLETNDDLIANPVAAAAPALPSLSILNHLPVIGVFSHPASDDLYFVKQYMGDYYFWEMGDDYARTSTSMKTTANSDEEIEVTTTTTPRNLRPANRFSGRVRSTTTTARTTTVSKDSDEVVDSGIVSTTTARSSTRGNRLRFSGLKPTTTPTTRVSKSSDEQDDPVSEIQSTTVRNSNLRNKFIRTKPVRVTTTTTTPKDSSAEDVDDKNGTLASNHTQVTTISALLISSDSGEDDKFVNGTLPITTTARNLDSDEKIDSVINNNATQAPATTTRSSIFLKYFNRYRTTKASQDHSDSSDEEGDRAINETSPTPRQNVLNRLRTAAASIPPVTNLTAPASQSSETSNLGRKDRAIIYSSAKSDNQLMTSTVSTAQVEIPSTTSAATTTTTTTTTTKGFYAFGSSDEMDDTSEDDDDASRAPYFDPYYGVPLRETLAGVPPSPLEENSLEVDDVSAELEFNVTAKPDDHSSEVAMAEMVPTKVSDVQHAVYLHPNTNDDDVSVEVVFSVASNQPYQQDVRNQTGMAQHGVHFVPAESDEGNEGSVEEKEGSGDVLEENNTNGQNSTTTAIQQETNPVKDSDEGNEASMEKGTNGQVPEENNMSESNTTMKVDETPQNSDENDDNSSLEIDLSKLTDIQRILTDVKTEEVVLSPRVSPVTVTETPQFFTDAKPVELILETENLTTTIPPVPTIETRSQNDSLSRQPVSSDEVTMKLKELLANPVVQQRLEAIDGRLKSTKSARVKRLIEKYLAALAKLSTSGASASISSSFSIFLPLLITCFLFGFS</sequence>
<keyword evidence="5" id="KW-1185">Reference proteome</keyword>
<feature type="compositionally biased region" description="Polar residues" evidence="1">
    <location>
        <begin position="302"/>
        <end position="312"/>
    </location>
</feature>
<feature type="region of interest" description="Disordered" evidence="1">
    <location>
        <begin position="841"/>
        <end position="861"/>
    </location>
</feature>
<feature type="compositionally biased region" description="Polar residues" evidence="1">
    <location>
        <begin position="487"/>
        <end position="504"/>
    </location>
</feature>
<feature type="compositionally biased region" description="Polar residues" evidence="1">
    <location>
        <begin position="712"/>
        <end position="730"/>
    </location>
</feature>
<gene>
    <name evidence="4" type="ORF">DAPPUDRAFT_314056</name>
</gene>
<feature type="chain" id="PRO_5003240880" evidence="3">
    <location>
        <begin position="25"/>
        <end position="941"/>
    </location>
</feature>
<dbReference type="KEGG" id="dpx:DAPPUDRAFT_314056"/>
<evidence type="ECO:0000256" key="3">
    <source>
        <dbReference type="SAM" id="SignalP"/>
    </source>
</evidence>
<feature type="compositionally biased region" description="Polar residues" evidence="1">
    <location>
        <begin position="850"/>
        <end position="861"/>
    </location>
</feature>
<dbReference type="AlphaFoldDB" id="E9G4K1"/>
<feature type="compositionally biased region" description="Polar residues" evidence="1">
    <location>
        <begin position="745"/>
        <end position="773"/>
    </location>
</feature>
<keyword evidence="2" id="KW-0472">Membrane</keyword>
<evidence type="ECO:0000256" key="1">
    <source>
        <dbReference type="SAM" id="MobiDB-lite"/>
    </source>
</evidence>
<proteinExistence type="predicted"/>
<dbReference type="InParanoid" id="E9G4K1"/>
<keyword evidence="2" id="KW-1133">Transmembrane helix</keyword>
<name>E9G4K1_DAPPU</name>
<feature type="signal peptide" evidence="3">
    <location>
        <begin position="1"/>
        <end position="24"/>
    </location>
</feature>
<dbReference type="STRING" id="6669.E9G4K1"/>
<evidence type="ECO:0000313" key="4">
    <source>
        <dbReference type="EMBL" id="EFX85546.1"/>
    </source>
</evidence>
<protein>
    <submittedName>
        <fullName evidence="4">Uncharacterized protein</fullName>
    </submittedName>
</protein>
<keyword evidence="2" id="KW-0812">Transmembrane</keyword>
<keyword evidence="3" id="KW-0732">Signal</keyword>
<feature type="region of interest" description="Disordered" evidence="1">
    <location>
        <begin position="485"/>
        <end position="506"/>
    </location>
</feature>
<feature type="compositionally biased region" description="Polar residues" evidence="1">
    <location>
        <begin position="464"/>
        <end position="473"/>
    </location>
</feature>
<feature type="region of interest" description="Disordered" evidence="1">
    <location>
        <begin position="445"/>
        <end position="473"/>
    </location>
</feature>
<evidence type="ECO:0000313" key="5">
    <source>
        <dbReference type="Proteomes" id="UP000000305"/>
    </source>
</evidence>
<feature type="compositionally biased region" description="Polar residues" evidence="1">
    <location>
        <begin position="284"/>
        <end position="293"/>
    </location>
</feature>
<feature type="region of interest" description="Disordered" evidence="1">
    <location>
        <begin position="347"/>
        <end position="369"/>
    </location>
</feature>
<dbReference type="OrthoDB" id="6376523at2759"/>
<feature type="region of interest" description="Disordered" evidence="1">
    <location>
        <begin position="284"/>
        <end position="327"/>
    </location>
</feature>
<dbReference type="Proteomes" id="UP000000305">
    <property type="component" value="Unassembled WGS sequence"/>
</dbReference>
<feature type="region of interest" description="Disordered" evidence="1">
    <location>
        <begin position="689"/>
        <end position="782"/>
    </location>
</feature>
<organism evidence="4 5">
    <name type="scientific">Daphnia pulex</name>
    <name type="common">Water flea</name>
    <dbReference type="NCBI Taxonomy" id="6669"/>
    <lineage>
        <taxon>Eukaryota</taxon>
        <taxon>Metazoa</taxon>
        <taxon>Ecdysozoa</taxon>
        <taxon>Arthropoda</taxon>
        <taxon>Crustacea</taxon>
        <taxon>Branchiopoda</taxon>
        <taxon>Diplostraca</taxon>
        <taxon>Cladocera</taxon>
        <taxon>Anomopoda</taxon>
        <taxon>Daphniidae</taxon>
        <taxon>Daphnia</taxon>
    </lineage>
</organism>